<organism evidence="2">
    <name type="scientific">Timema shepardi</name>
    <name type="common">Walking stick</name>
    <dbReference type="NCBI Taxonomy" id="629360"/>
    <lineage>
        <taxon>Eukaryota</taxon>
        <taxon>Metazoa</taxon>
        <taxon>Ecdysozoa</taxon>
        <taxon>Arthropoda</taxon>
        <taxon>Hexapoda</taxon>
        <taxon>Insecta</taxon>
        <taxon>Pterygota</taxon>
        <taxon>Neoptera</taxon>
        <taxon>Polyneoptera</taxon>
        <taxon>Phasmatodea</taxon>
        <taxon>Timematodea</taxon>
        <taxon>Timematoidea</taxon>
        <taxon>Timematidae</taxon>
        <taxon>Timema</taxon>
    </lineage>
</organism>
<protein>
    <submittedName>
        <fullName evidence="2">Uncharacterized protein</fullName>
    </submittedName>
</protein>
<reference evidence="2" key="1">
    <citation type="submission" date="2020-11" db="EMBL/GenBank/DDBJ databases">
        <authorList>
            <person name="Tran Van P."/>
        </authorList>
    </citation>
    <scope>NUCLEOTIDE SEQUENCE</scope>
</reference>
<dbReference type="EMBL" id="OC000780">
    <property type="protein sequence ID" value="CAD7258295.1"/>
    <property type="molecule type" value="Genomic_DNA"/>
</dbReference>
<accession>A0A7R9AQA3</accession>
<proteinExistence type="predicted"/>
<feature type="region of interest" description="Disordered" evidence="1">
    <location>
        <begin position="1"/>
        <end position="23"/>
    </location>
</feature>
<evidence type="ECO:0000256" key="1">
    <source>
        <dbReference type="SAM" id="MobiDB-lite"/>
    </source>
</evidence>
<dbReference type="AlphaFoldDB" id="A0A7R9AQA3"/>
<sequence length="93" mass="10335">MRKLSSENVTDVRRGQKGHPSVPSCYTSGLMTTLQLLCFMHSASMQFKELGFSNKFLVPSIRKLGQSYSSEELPYLGDNGTTAKTWSIAEKQA</sequence>
<name>A0A7R9AQA3_TIMSH</name>
<gene>
    <name evidence="2" type="ORF">TSIB3V08_LOCUS2533</name>
</gene>
<evidence type="ECO:0000313" key="2">
    <source>
        <dbReference type="EMBL" id="CAD7258295.1"/>
    </source>
</evidence>